<feature type="compositionally biased region" description="Basic and acidic residues" evidence="1">
    <location>
        <begin position="449"/>
        <end position="461"/>
    </location>
</feature>
<dbReference type="EMBL" id="JAUIQD010000005">
    <property type="protein sequence ID" value="KAK3349529.1"/>
    <property type="molecule type" value="Genomic_DNA"/>
</dbReference>
<dbReference type="PANTHER" id="PTHR37538">
    <property type="entry name" value="BTB DOMAIN-CONTAINING PROTEIN"/>
    <property type="match status" value="1"/>
</dbReference>
<evidence type="ECO:0000313" key="3">
    <source>
        <dbReference type="Proteomes" id="UP001275084"/>
    </source>
</evidence>
<feature type="region of interest" description="Disordered" evidence="1">
    <location>
        <begin position="390"/>
        <end position="409"/>
    </location>
</feature>
<feature type="compositionally biased region" description="Basic residues" evidence="1">
    <location>
        <begin position="437"/>
        <end position="448"/>
    </location>
</feature>
<feature type="compositionally biased region" description="Basic and acidic residues" evidence="1">
    <location>
        <begin position="495"/>
        <end position="512"/>
    </location>
</feature>
<evidence type="ECO:0000313" key="2">
    <source>
        <dbReference type="EMBL" id="KAK3349529.1"/>
    </source>
</evidence>
<accession>A0AAJ0HET3</accession>
<feature type="region of interest" description="Disordered" evidence="1">
    <location>
        <begin position="244"/>
        <end position="263"/>
    </location>
</feature>
<organism evidence="2 3">
    <name type="scientific">Lasiosphaeria hispida</name>
    <dbReference type="NCBI Taxonomy" id="260671"/>
    <lineage>
        <taxon>Eukaryota</taxon>
        <taxon>Fungi</taxon>
        <taxon>Dikarya</taxon>
        <taxon>Ascomycota</taxon>
        <taxon>Pezizomycotina</taxon>
        <taxon>Sordariomycetes</taxon>
        <taxon>Sordariomycetidae</taxon>
        <taxon>Sordariales</taxon>
        <taxon>Lasiosphaeriaceae</taxon>
        <taxon>Lasiosphaeria</taxon>
    </lineage>
</organism>
<reference evidence="2" key="1">
    <citation type="journal article" date="2023" name="Mol. Phylogenet. Evol.">
        <title>Genome-scale phylogeny and comparative genomics of the fungal order Sordariales.</title>
        <authorList>
            <person name="Hensen N."/>
            <person name="Bonometti L."/>
            <person name="Westerberg I."/>
            <person name="Brannstrom I.O."/>
            <person name="Guillou S."/>
            <person name="Cros-Aarteil S."/>
            <person name="Calhoun S."/>
            <person name="Haridas S."/>
            <person name="Kuo A."/>
            <person name="Mondo S."/>
            <person name="Pangilinan J."/>
            <person name="Riley R."/>
            <person name="LaButti K."/>
            <person name="Andreopoulos B."/>
            <person name="Lipzen A."/>
            <person name="Chen C."/>
            <person name="Yan M."/>
            <person name="Daum C."/>
            <person name="Ng V."/>
            <person name="Clum A."/>
            <person name="Steindorff A."/>
            <person name="Ohm R.A."/>
            <person name="Martin F."/>
            <person name="Silar P."/>
            <person name="Natvig D.O."/>
            <person name="Lalanne C."/>
            <person name="Gautier V."/>
            <person name="Ament-Velasquez S.L."/>
            <person name="Kruys A."/>
            <person name="Hutchinson M.I."/>
            <person name="Powell A.J."/>
            <person name="Barry K."/>
            <person name="Miller A.N."/>
            <person name="Grigoriev I.V."/>
            <person name="Debuchy R."/>
            <person name="Gladieux P."/>
            <person name="Hiltunen Thoren M."/>
            <person name="Johannesson H."/>
        </authorList>
    </citation>
    <scope>NUCLEOTIDE SEQUENCE</scope>
    <source>
        <strain evidence="2">CBS 955.72</strain>
    </source>
</reference>
<dbReference type="Proteomes" id="UP001275084">
    <property type="component" value="Unassembled WGS sequence"/>
</dbReference>
<feature type="region of interest" description="Disordered" evidence="1">
    <location>
        <begin position="433"/>
        <end position="512"/>
    </location>
</feature>
<feature type="compositionally biased region" description="Basic and acidic residues" evidence="1">
    <location>
        <begin position="368"/>
        <end position="381"/>
    </location>
</feature>
<dbReference type="PANTHER" id="PTHR37538:SF1">
    <property type="entry name" value="BTB DOMAIN-CONTAINING PROTEIN"/>
    <property type="match status" value="1"/>
</dbReference>
<protein>
    <recommendedName>
        <fullName evidence="4">BTB domain-containing protein</fullName>
    </recommendedName>
</protein>
<feature type="region of interest" description="Disordered" evidence="1">
    <location>
        <begin position="344"/>
        <end position="381"/>
    </location>
</feature>
<name>A0AAJ0HET3_9PEZI</name>
<dbReference type="AlphaFoldDB" id="A0AAJ0HET3"/>
<evidence type="ECO:0008006" key="4">
    <source>
        <dbReference type="Google" id="ProtNLM"/>
    </source>
</evidence>
<sequence length="540" mass="59751">MGGLQVTPKPPKPSEQIGFCDATVKHWALMQASDCVRQKCRFVGCWLHTYYQILRRMAPKTGSESGSLDDPDSFFEKSPFSCASMISLEFKKGDSLKIHRDLLHQNPKLATLDTVEEIDSWTGKPVLNPQSASLKRISRSAGHVLVQYLYTGKYRMLEWVGPTDSQKKTIAKVEIAFEIYATAREFDLEELELLATEKIILLSKDFDAFTIIDIVKKAYPCVKGNDTWFPIFIKDTIRTAFKTPLTPPPAKAASGTTPGDAPAGGQMTQDVTLAKLLLQGALEVYRENIDALTAKPTPQPVTGPALLFDSSTAMNNSKKTTSFSNWGSAWDTAEPGVWNVGGTKEKAKEGKAAKSVLESVDPEPVSTEEVKQDESDPKKAEAVDEFAVCGTSTSKKEKSSIWDPKLVPEPAEEKPMEILAKNGQVMFDLWATQGTTARKKDKKKKGKISKLELEQPPKEPEPESVPEVIPEPEPEMKEDFWGSSITSKKDKKIKRAEPELEPSKEPEPALMEEPKVMAELAPAISPIEKGWVEVKEITNP</sequence>
<comment type="caution">
    <text evidence="2">The sequence shown here is derived from an EMBL/GenBank/DDBJ whole genome shotgun (WGS) entry which is preliminary data.</text>
</comment>
<proteinExistence type="predicted"/>
<evidence type="ECO:0000256" key="1">
    <source>
        <dbReference type="SAM" id="MobiDB-lite"/>
    </source>
</evidence>
<keyword evidence="3" id="KW-1185">Reference proteome</keyword>
<reference evidence="2" key="2">
    <citation type="submission" date="2023-06" db="EMBL/GenBank/DDBJ databases">
        <authorList>
            <consortium name="Lawrence Berkeley National Laboratory"/>
            <person name="Haridas S."/>
            <person name="Hensen N."/>
            <person name="Bonometti L."/>
            <person name="Westerberg I."/>
            <person name="Brannstrom I.O."/>
            <person name="Guillou S."/>
            <person name="Cros-Aarteil S."/>
            <person name="Calhoun S."/>
            <person name="Kuo A."/>
            <person name="Mondo S."/>
            <person name="Pangilinan J."/>
            <person name="Riley R."/>
            <person name="Labutti K."/>
            <person name="Andreopoulos B."/>
            <person name="Lipzen A."/>
            <person name="Chen C."/>
            <person name="Yanf M."/>
            <person name="Daum C."/>
            <person name="Ng V."/>
            <person name="Clum A."/>
            <person name="Steindorff A."/>
            <person name="Ohm R."/>
            <person name="Martin F."/>
            <person name="Silar P."/>
            <person name="Natvig D."/>
            <person name="Lalanne C."/>
            <person name="Gautier V."/>
            <person name="Ament-Velasquez S.L."/>
            <person name="Kruys A."/>
            <person name="Hutchinson M.I."/>
            <person name="Powell A.J."/>
            <person name="Barry K."/>
            <person name="Miller A.N."/>
            <person name="Grigoriev I.V."/>
            <person name="Debuchy R."/>
            <person name="Gladieux P."/>
            <person name="Thoren M.H."/>
            <person name="Johannesson H."/>
        </authorList>
    </citation>
    <scope>NUCLEOTIDE SEQUENCE</scope>
    <source>
        <strain evidence="2">CBS 955.72</strain>
    </source>
</reference>
<gene>
    <name evidence="2" type="ORF">B0T25DRAFT_610320</name>
</gene>